<evidence type="ECO:0000313" key="3">
    <source>
        <dbReference type="Proteomes" id="UP000276991"/>
    </source>
</evidence>
<dbReference type="PRINTS" id="PR00837">
    <property type="entry name" value="V5TPXLIKE"/>
</dbReference>
<dbReference type="CDD" id="cd05380">
    <property type="entry name" value="CAP_euk"/>
    <property type="match status" value="1"/>
</dbReference>
<dbReference type="InterPro" id="IPR018244">
    <property type="entry name" value="Allrgn_V5/Tpx1_CS"/>
</dbReference>
<name>A0A498SLC5_ACAVI</name>
<dbReference type="InterPro" id="IPR001283">
    <property type="entry name" value="CRISP-related"/>
</dbReference>
<dbReference type="Pfam" id="PF00188">
    <property type="entry name" value="CAP"/>
    <property type="match status" value="1"/>
</dbReference>
<dbReference type="AlphaFoldDB" id="A0A498SLC5"/>
<evidence type="ECO:0000313" key="2">
    <source>
        <dbReference type="EMBL" id="VBB34461.1"/>
    </source>
</evidence>
<dbReference type="Gene3D" id="3.40.33.10">
    <property type="entry name" value="CAP"/>
    <property type="match status" value="1"/>
</dbReference>
<gene>
    <name evidence="2" type="ORF">NAV_LOCUS9252</name>
</gene>
<feature type="domain" description="SCP" evidence="1">
    <location>
        <begin position="8"/>
        <end position="161"/>
    </location>
</feature>
<dbReference type="STRING" id="6277.A0A498SLC5"/>
<organism evidence="2 3">
    <name type="scientific">Acanthocheilonema viteae</name>
    <name type="common">Filarial nematode worm</name>
    <name type="synonym">Dipetalonema viteae</name>
    <dbReference type="NCBI Taxonomy" id="6277"/>
    <lineage>
        <taxon>Eukaryota</taxon>
        <taxon>Metazoa</taxon>
        <taxon>Ecdysozoa</taxon>
        <taxon>Nematoda</taxon>
        <taxon>Chromadorea</taxon>
        <taxon>Rhabditida</taxon>
        <taxon>Spirurina</taxon>
        <taxon>Spiruromorpha</taxon>
        <taxon>Filarioidea</taxon>
        <taxon>Onchocercidae</taxon>
        <taxon>Acanthocheilonema</taxon>
    </lineage>
</organism>
<evidence type="ECO:0000259" key="1">
    <source>
        <dbReference type="SMART" id="SM00198"/>
    </source>
</evidence>
<dbReference type="GO" id="GO:0005576">
    <property type="term" value="C:extracellular region"/>
    <property type="evidence" value="ECO:0007669"/>
    <property type="project" value="InterPro"/>
</dbReference>
<dbReference type="OrthoDB" id="5874910at2759"/>
<dbReference type="PANTHER" id="PTHR10334">
    <property type="entry name" value="CYSTEINE-RICH SECRETORY PROTEIN-RELATED"/>
    <property type="match status" value="1"/>
</dbReference>
<proteinExistence type="predicted"/>
<dbReference type="Proteomes" id="UP000276991">
    <property type="component" value="Unassembled WGS sequence"/>
</dbReference>
<dbReference type="SUPFAM" id="SSF55797">
    <property type="entry name" value="PR-1-like"/>
    <property type="match status" value="1"/>
</dbReference>
<dbReference type="SMART" id="SM00198">
    <property type="entry name" value="SCP"/>
    <property type="match status" value="1"/>
</dbReference>
<protein>
    <recommendedName>
        <fullName evidence="1">SCP domain-containing protein</fullName>
    </recommendedName>
</protein>
<dbReference type="PROSITE" id="PS01010">
    <property type="entry name" value="CRISP_2"/>
    <property type="match status" value="1"/>
</dbReference>
<dbReference type="InterPro" id="IPR002413">
    <property type="entry name" value="V5_allergen-like"/>
</dbReference>
<reference evidence="2 3" key="1">
    <citation type="submission" date="2018-08" db="EMBL/GenBank/DDBJ databases">
        <authorList>
            <person name="Laetsch R D."/>
            <person name="Stevens L."/>
            <person name="Kumar S."/>
            <person name="Blaxter L. M."/>
        </authorList>
    </citation>
    <scope>NUCLEOTIDE SEQUENCE [LARGE SCALE GENOMIC DNA]</scope>
</reference>
<keyword evidence="3" id="KW-1185">Reference proteome</keyword>
<dbReference type="InterPro" id="IPR035940">
    <property type="entry name" value="CAP_sf"/>
</dbReference>
<feature type="non-terminal residue" evidence="2">
    <location>
        <position position="1"/>
    </location>
</feature>
<accession>A0A498SLC5</accession>
<dbReference type="InterPro" id="IPR014044">
    <property type="entry name" value="CAP_dom"/>
</dbReference>
<sequence>AEGRLTDEQRSDFLNLHNEYRSLLIRGKYKNKDGKYMPHGMNMFELTWNDDLEKDAQKRANRCWFKPLSKNGRKKIGENVFVRWTPTGVKDFTESIVEVACKMWWSELKEEYRDNRRNTFIADNMAWGKTREIGCGIASHCHDNHAFHVICHYKPRGNIPNELIYELGEPCQGDCDGGECLGDTGLCRKQDYLNLFFHLLKKTFEMKSLI</sequence>
<dbReference type="EMBL" id="UPTC01003547">
    <property type="protein sequence ID" value="VBB34461.1"/>
    <property type="molecule type" value="Genomic_DNA"/>
</dbReference>
<dbReference type="PRINTS" id="PR00838">
    <property type="entry name" value="V5ALLERGEN"/>
</dbReference>